<evidence type="ECO:0000256" key="1">
    <source>
        <dbReference type="SAM" id="MobiDB-lite"/>
    </source>
</evidence>
<name>A0A7J5YT58_DISMA</name>
<sequence length="219" mass="23889">MLSVMAGGLQGPRAYNPVVELEQWPLLMGAAPGRQISAHDPAWATCRGEQRDSAGCPWRGTPGVVTHIDEARVVAVFEVVQHGGFVQAAPPPPRLHAPREHWLPRSRCVLMGSILASWPSSRPVQPGCRPRRGPQRGTAPGPPAHSSVPSLLETRSRTRYATCRKEKSSGPGEYKAHHAQWYSPTIQHPPTKLSPASREVAPHRTALFFGTHPHYNSGI</sequence>
<evidence type="ECO:0000313" key="3">
    <source>
        <dbReference type="Proteomes" id="UP000518266"/>
    </source>
</evidence>
<protein>
    <submittedName>
        <fullName evidence="2">Uncharacterized protein</fullName>
    </submittedName>
</protein>
<gene>
    <name evidence="2" type="ORF">F7725_005668</name>
</gene>
<comment type="caution">
    <text evidence="2">The sequence shown here is derived from an EMBL/GenBank/DDBJ whole genome shotgun (WGS) entry which is preliminary data.</text>
</comment>
<keyword evidence="3" id="KW-1185">Reference proteome</keyword>
<proteinExistence type="predicted"/>
<organism evidence="2 3">
    <name type="scientific">Dissostichus mawsoni</name>
    <name type="common">Antarctic cod</name>
    <dbReference type="NCBI Taxonomy" id="36200"/>
    <lineage>
        <taxon>Eukaryota</taxon>
        <taxon>Metazoa</taxon>
        <taxon>Chordata</taxon>
        <taxon>Craniata</taxon>
        <taxon>Vertebrata</taxon>
        <taxon>Euteleostomi</taxon>
        <taxon>Actinopterygii</taxon>
        <taxon>Neopterygii</taxon>
        <taxon>Teleostei</taxon>
        <taxon>Neoteleostei</taxon>
        <taxon>Acanthomorphata</taxon>
        <taxon>Eupercaria</taxon>
        <taxon>Perciformes</taxon>
        <taxon>Notothenioidei</taxon>
        <taxon>Nototheniidae</taxon>
        <taxon>Dissostichus</taxon>
    </lineage>
</organism>
<dbReference type="EMBL" id="JAAKFY010000009">
    <property type="protein sequence ID" value="KAF3852313.1"/>
    <property type="molecule type" value="Genomic_DNA"/>
</dbReference>
<evidence type="ECO:0000313" key="2">
    <source>
        <dbReference type="EMBL" id="KAF3852313.1"/>
    </source>
</evidence>
<dbReference type="Proteomes" id="UP000518266">
    <property type="component" value="Unassembled WGS sequence"/>
</dbReference>
<dbReference type="AlphaFoldDB" id="A0A7J5YT58"/>
<feature type="region of interest" description="Disordered" evidence="1">
    <location>
        <begin position="120"/>
        <end position="152"/>
    </location>
</feature>
<accession>A0A7J5YT58</accession>
<reference evidence="2 3" key="1">
    <citation type="submission" date="2020-03" db="EMBL/GenBank/DDBJ databases">
        <title>Dissostichus mawsoni Genome sequencing and assembly.</title>
        <authorList>
            <person name="Park H."/>
        </authorList>
    </citation>
    <scope>NUCLEOTIDE SEQUENCE [LARGE SCALE GENOMIC DNA]</scope>
    <source>
        <strain evidence="2">DM0001</strain>
        <tissue evidence="2">Muscle</tissue>
    </source>
</reference>